<comment type="caution">
    <text evidence="9">The sequence shown here is derived from an EMBL/GenBank/DDBJ whole genome shotgun (WGS) entry which is preliminary data.</text>
</comment>
<dbReference type="AlphaFoldDB" id="A0A367GPN6"/>
<proteinExistence type="inferred from homology"/>
<organism evidence="9 10">
    <name type="scientific">Mucilaginibacter hurinus</name>
    <dbReference type="NCBI Taxonomy" id="2201324"/>
    <lineage>
        <taxon>Bacteria</taxon>
        <taxon>Pseudomonadati</taxon>
        <taxon>Bacteroidota</taxon>
        <taxon>Sphingobacteriia</taxon>
        <taxon>Sphingobacteriales</taxon>
        <taxon>Sphingobacteriaceae</taxon>
        <taxon>Mucilaginibacter</taxon>
    </lineage>
</organism>
<feature type="transmembrane region" description="Helical" evidence="7">
    <location>
        <begin position="47"/>
        <end position="67"/>
    </location>
</feature>
<evidence type="ECO:0000256" key="1">
    <source>
        <dbReference type="ARBA" id="ARBA00004651"/>
    </source>
</evidence>
<keyword evidence="10" id="KW-1185">Reference proteome</keyword>
<dbReference type="InterPro" id="IPR007353">
    <property type="entry name" value="DUF421"/>
</dbReference>
<dbReference type="RefSeq" id="WP_114004340.1">
    <property type="nucleotide sequence ID" value="NZ_QGDC01000003.1"/>
</dbReference>
<reference evidence="9 10" key="1">
    <citation type="submission" date="2018-05" db="EMBL/GenBank/DDBJ databases">
        <title>Mucilaginibacter hurinus sp. nov., isolated from briquette warehouse soil.</title>
        <authorList>
            <person name="Choi L."/>
        </authorList>
    </citation>
    <scope>NUCLEOTIDE SEQUENCE [LARGE SCALE GENOMIC DNA]</scope>
    <source>
        <strain evidence="9 10">ZR32</strain>
    </source>
</reference>
<evidence type="ECO:0000256" key="4">
    <source>
        <dbReference type="ARBA" id="ARBA00022692"/>
    </source>
</evidence>
<dbReference type="Pfam" id="PF04239">
    <property type="entry name" value="DUF421"/>
    <property type="match status" value="1"/>
</dbReference>
<name>A0A367GPN6_9SPHI</name>
<keyword evidence="4 7" id="KW-0812">Transmembrane</keyword>
<gene>
    <name evidence="9" type="ORF">DJ568_05895</name>
</gene>
<dbReference type="PANTHER" id="PTHR34582:SF6">
    <property type="entry name" value="UPF0702 TRANSMEMBRANE PROTEIN YCAP"/>
    <property type="match status" value="1"/>
</dbReference>
<evidence type="ECO:0000256" key="7">
    <source>
        <dbReference type="SAM" id="Phobius"/>
    </source>
</evidence>
<evidence type="ECO:0000256" key="5">
    <source>
        <dbReference type="ARBA" id="ARBA00022989"/>
    </source>
</evidence>
<comment type="subcellular location">
    <subcellularLocation>
        <location evidence="1">Cell membrane</location>
        <topology evidence="1">Multi-pass membrane protein</topology>
    </subcellularLocation>
</comment>
<feature type="transmembrane region" description="Helical" evidence="7">
    <location>
        <begin position="21"/>
        <end position="40"/>
    </location>
</feature>
<dbReference type="PANTHER" id="PTHR34582">
    <property type="entry name" value="UPF0702 TRANSMEMBRANE PROTEIN YCAP"/>
    <property type="match status" value="1"/>
</dbReference>
<sequence>MNGFWKDILLGHEELKFLPEILLRTLVMYILILVSLRLLGKRGVKQLSVFELVVIISLGSAAGDPMFYNEVGLLAAVAVFLVVIGAYRLTTYLVAKSDVFEKMVEGTCTELIRNGCFSVRNFKKEPLAYDEFFSELRQYSISHLGQVELAIIETSGNISVFYYPDDKVQYGLPILPHLFAEKTADITKKGRYACAFCGCTFVLDKGKHKCEVCKKDSWVTAINTPRIT</sequence>
<dbReference type="EMBL" id="QGDC01000003">
    <property type="protein sequence ID" value="RCH55424.1"/>
    <property type="molecule type" value="Genomic_DNA"/>
</dbReference>
<evidence type="ECO:0000256" key="6">
    <source>
        <dbReference type="ARBA" id="ARBA00023136"/>
    </source>
</evidence>
<evidence type="ECO:0000313" key="9">
    <source>
        <dbReference type="EMBL" id="RCH55424.1"/>
    </source>
</evidence>
<dbReference type="Proteomes" id="UP000253209">
    <property type="component" value="Unassembled WGS sequence"/>
</dbReference>
<feature type="transmembrane region" description="Helical" evidence="7">
    <location>
        <begin position="73"/>
        <end position="95"/>
    </location>
</feature>
<protein>
    <submittedName>
        <fullName evidence="9">DUF421 domain-containing protein</fullName>
    </submittedName>
</protein>
<dbReference type="InterPro" id="IPR023090">
    <property type="entry name" value="UPF0702_alpha/beta_dom_sf"/>
</dbReference>
<feature type="domain" description="YetF C-terminal" evidence="8">
    <location>
        <begin position="96"/>
        <end position="170"/>
    </location>
</feature>
<evidence type="ECO:0000313" key="10">
    <source>
        <dbReference type="Proteomes" id="UP000253209"/>
    </source>
</evidence>
<accession>A0A367GPN6</accession>
<dbReference type="GO" id="GO:0005886">
    <property type="term" value="C:plasma membrane"/>
    <property type="evidence" value="ECO:0007669"/>
    <property type="project" value="UniProtKB-SubCell"/>
</dbReference>
<keyword evidence="5 7" id="KW-1133">Transmembrane helix</keyword>
<keyword evidence="3" id="KW-1003">Cell membrane</keyword>
<comment type="similarity">
    <text evidence="2">Belongs to the UPF0702 family.</text>
</comment>
<evidence type="ECO:0000256" key="3">
    <source>
        <dbReference type="ARBA" id="ARBA00022475"/>
    </source>
</evidence>
<dbReference type="Gene3D" id="3.30.240.20">
    <property type="entry name" value="bsu07140 like domains"/>
    <property type="match status" value="1"/>
</dbReference>
<dbReference type="OrthoDB" id="6538282at2"/>
<evidence type="ECO:0000259" key="8">
    <source>
        <dbReference type="Pfam" id="PF04239"/>
    </source>
</evidence>
<keyword evidence="6 7" id="KW-0472">Membrane</keyword>
<evidence type="ECO:0000256" key="2">
    <source>
        <dbReference type="ARBA" id="ARBA00006448"/>
    </source>
</evidence>